<name>A0AAP5Y013_CITFR</name>
<feature type="transmembrane region" description="Helical" evidence="1">
    <location>
        <begin position="20"/>
        <end position="49"/>
    </location>
</feature>
<reference evidence="2" key="1">
    <citation type="submission" date="2023-10" db="EMBL/GenBank/DDBJ databases">
        <title>Fecal carriage and genetic characteristics of carbapenem-resistant Enterobacterales among healthy adults from four provinces of China.</title>
        <authorList>
            <person name="Li Y."/>
            <person name="Zhang R."/>
        </authorList>
    </citation>
    <scope>NUCLEOTIDE SEQUENCE</scope>
    <source>
        <strain evidence="2">HN-136</strain>
    </source>
</reference>
<comment type="caution">
    <text evidence="2">The sequence shown here is derived from an EMBL/GenBank/DDBJ whole genome shotgun (WGS) entry which is preliminary data.</text>
</comment>
<dbReference type="EMBL" id="JAWPBU010000059">
    <property type="protein sequence ID" value="MDW2761865.1"/>
    <property type="molecule type" value="Genomic_DNA"/>
</dbReference>
<sequence length="159" mass="18229">MDANYIAYETLVANRAAVEWAFWSMLGTWASVFATIVAAVVAGIAIFGWKRQEEAIELKNFRVSIYHYHSSMIRAPERNLPELDQISFIGLNETYNTLSAVYISTLMMHRRKTREEASTIFNELAEIQSEYTSGKISNHEAEAKINHLRKNKRILILSN</sequence>
<proteinExistence type="predicted"/>
<dbReference type="AlphaFoldDB" id="A0AAP5Y013"/>
<evidence type="ECO:0000313" key="2">
    <source>
        <dbReference type="EMBL" id="MDW2761865.1"/>
    </source>
</evidence>
<dbReference type="RefSeq" id="WP_110248570.1">
    <property type="nucleotide sequence ID" value="NZ_CP119048.1"/>
</dbReference>
<evidence type="ECO:0000313" key="3">
    <source>
        <dbReference type="Proteomes" id="UP001278087"/>
    </source>
</evidence>
<gene>
    <name evidence="2" type="ORF">RYZ67_25860</name>
</gene>
<protein>
    <submittedName>
        <fullName evidence="2">Uncharacterized protein</fullName>
    </submittedName>
</protein>
<accession>A0AAP5Y013</accession>
<keyword evidence="1" id="KW-0812">Transmembrane</keyword>
<keyword evidence="1" id="KW-0472">Membrane</keyword>
<dbReference type="Proteomes" id="UP001278087">
    <property type="component" value="Unassembled WGS sequence"/>
</dbReference>
<organism evidence="2 3">
    <name type="scientific">Citrobacter freundii</name>
    <dbReference type="NCBI Taxonomy" id="546"/>
    <lineage>
        <taxon>Bacteria</taxon>
        <taxon>Pseudomonadati</taxon>
        <taxon>Pseudomonadota</taxon>
        <taxon>Gammaproteobacteria</taxon>
        <taxon>Enterobacterales</taxon>
        <taxon>Enterobacteriaceae</taxon>
        <taxon>Citrobacter</taxon>
        <taxon>Citrobacter freundii complex</taxon>
    </lineage>
</organism>
<evidence type="ECO:0000256" key="1">
    <source>
        <dbReference type="SAM" id="Phobius"/>
    </source>
</evidence>
<keyword evidence="1" id="KW-1133">Transmembrane helix</keyword>